<protein>
    <recommendedName>
        <fullName evidence="3">Nucleoid-associated protein YejK</fullName>
    </recommendedName>
</protein>
<dbReference type="Pfam" id="PF04245">
    <property type="entry name" value="NA37"/>
    <property type="match status" value="1"/>
</dbReference>
<evidence type="ECO:0000313" key="2">
    <source>
        <dbReference type="Proteomes" id="UP000057158"/>
    </source>
</evidence>
<gene>
    <name evidence="1" type="ORF">DSOUD_0828</name>
</gene>
<dbReference type="AlphaFoldDB" id="A0A0M4CYW7"/>
<dbReference type="KEGG" id="des:DSOUD_0828"/>
<evidence type="ECO:0000313" key="1">
    <source>
        <dbReference type="EMBL" id="ALC15615.1"/>
    </source>
</evidence>
<dbReference type="EMBL" id="CP010802">
    <property type="protein sequence ID" value="ALC15615.1"/>
    <property type="molecule type" value="Genomic_DNA"/>
</dbReference>
<dbReference type="STRING" id="1603606.DSOUD_0828"/>
<sequence>MARESVLLTTHKDSLIIEDFIFHVILKDEETPRYFDAVTFRSQSQRDFFKEIILLAAVGTQYVFADPENSDFVQNCQEIIANPAERFVPLSRTLANSFRQLHIGHVNDGVFIAARVSMLIDGHRQSFISLLKVDYANVLQHVRDRIGTDDVVTFNEITESIAEDKKTIQKWAFIDVGNHFGWDVLAQQRGRLGKQADTTEAIADYFKQFLGVTERETDSVLTRAVVQEASAWARQQEGLPEIPNNYKARAFDYMGASDNFDTDDFINLVVRDEDPERKQRLMGSLREHLAAKGLAGQTFTPRAGSLIKSQKKNTLKTTNGVTLTWEGQAEDRGIMIEQERKNGYKHITIRTPDFDLT</sequence>
<dbReference type="Proteomes" id="UP000057158">
    <property type="component" value="Chromosome"/>
</dbReference>
<organism evidence="1 2">
    <name type="scientific">Desulfuromonas soudanensis</name>
    <dbReference type="NCBI Taxonomy" id="1603606"/>
    <lineage>
        <taxon>Bacteria</taxon>
        <taxon>Pseudomonadati</taxon>
        <taxon>Thermodesulfobacteriota</taxon>
        <taxon>Desulfuromonadia</taxon>
        <taxon>Desulfuromonadales</taxon>
        <taxon>Desulfuromonadaceae</taxon>
        <taxon>Desulfuromonas</taxon>
    </lineage>
</organism>
<evidence type="ECO:0008006" key="3">
    <source>
        <dbReference type="Google" id="ProtNLM"/>
    </source>
</evidence>
<dbReference type="InterPro" id="IPR007358">
    <property type="entry name" value="Nucleoid_associated_NdpA"/>
</dbReference>
<dbReference type="GO" id="GO:0009295">
    <property type="term" value="C:nucleoid"/>
    <property type="evidence" value="ECO:0007669"/>
    <property type="project" value="InterPro"/>
</dbReference>
<keyword evidence="2" id="KW-1185">Reference proteome</keyword>
<dbReference type="PATRIC" id="fig|1603606.3.peg.910"/>
<name>A0A0M4CYW7_9BACT</name>
<reference evidence="1 2" key="1">
    <citation type="submission" date="2015-07" db="EMBL/GenBank/DDBJ databases">
        <title>Isolation and Genomic Characterization of a Novel Halophilic Metal-Reducing Deltaproteobacterium from the Deep Subsurface.</title>
        <authorList>
            <person name="Badalamenti J.P."/>
            <person name="Summers Z.M."/>
            <person name="Gralnick J.A."/>
            <person name="Bond D.R."/>
        </authorList>
    </citation>
    <scope>NUCLEOTIDE SEQUENCE [LARGE SCALE GENOMIC DNA]</scope>
    <source>
        <strain evidence="1 2">WTL</strain>
    </source>
</reference>
<dbReference type="RefSeq" id="WP_053549808.1">
    <property type="nucleotide sequence ID" value="NZ_CP010802.1"/>
</dbReference>
<proteinExistence type="predicted"/>
<dbReference type="OrthoDB" id="6971963at2"/>
<accession>A0A0M4CYW7</accession>